<comment type="cofactor">
    <cofactor evidence="5">
        <name>Fe(2+)</name>
        <dbReference type="ChEBI" id="CHEBI:29033"/>
    </cofactor>
    <text evidence="5">Binds 1 Fe(2+) ion per subunit.</text>
</comment>
<comment type="similarity">
    <text evidence="1">Belongs to the carotenoid oxygenase family.</text>
</comment>
<feature type="binding site" evidence="5">
    <location>
        <position position="403"/>
    </location>
    <ligand>
        <name>Fe cation</name>
        <dbReference type="ChEBI" id="CHEBI:24875"/>
        <note>catalytic</note>
    </ligand>
</feature>
<accession>A0A0E0S2R5</accession>
<evidence type="ECO:0000256" key="3">
    <source>
        <dbReference type="ARBA" id="ARBA00023002"/>
    </source>
</evidence>
<feature type="binding site" evidence="5">
    <location>
        <position position="340"/>
    </location>
    <ligand>
        <name>Fe cation</name>
        <dbReference type="ChEBI" id="CHEBI:24875"/>
        <note>catalytic</note>
    </ligand>
</feature>
<gene>
    <name evidence="7" type="primary">FG03067.1</name>
</gene>
<evidence type="ECO:0000256" key="4">
    <source>
        <dbReference type="ARBA" id="ARBA00023004"/>
    </source>
</evidence>
<feature type="binding site" evidence="5">
    <location>
        <position position="690"/>
    </location>
    <ligand>
        <name>Fe cation</name>
        <dbReference type="ChEBI" id="CHEBI:24875"/>
        <note>catalytic</note>
    </ligand>
</feature>
<dbReference type="Pfam" id="PF03055">
    <property type="entry name" value="RPE65"/>
    <property type="match status" value="1"/>
</dbReference>
<dbReference type="EMBL" id="HG970333">
    <property type="status" value="NOT_ANNOTATED_CDS"/>
    <property type="molecule type" value="Genomic_DNA"/>
</dbReference>
<keyword evidence="6" id="KW-0472">Membrane</keyword>
<accession>A0A098DH51</accession>
<feature type="binding site" evidence="5">
    <location>
        <position position="285"/>
    </location>
    <ligand>
        <name>Fe cation</name>
        <dbReference type="ChEBI" id="CHEBI:24875"/>
        <note>catalytic</note>
    </ligand>
</feature>
<evidence type="ECO:0000256" key="1">
    <source>
        <dbReference type="ARBA" id="ARBA00006787"/>
    </source>
</evidence>
<evidence type="ECO:0000313" key="7">
    <source>
        <dbReference type="EnsemblFungi" id="CEF77790"/>
    </source>
</evidence>
<sequence>MCLDPTYLPCILAIFIIIAIFISSWFCMSEVTPRSTHTIVMDSFQKTVPETVSLSHPKEQSPPQPPRHPYLIGNFAPIHKTLNLTPCTHSGCIPPELTGGQYVRNGGNPVSHEDLGRDAHWFDGDGMLSGVLFRKGTFDGQIVPEFVNQYILTDLYLSRKTTSVMSPIMPSITTLVNPLSSLLKIMLATFRTMFLVFLSNLPGSQQALKRTSVANTAILYHDGRALATCESGPPMRIQLPSLDTVGWYNGVQAEGEPEQTISEDKIEPFGGDGVFKSMREWTTGHPKVDPISGEMILYHNTFIQPYVHYSVLPKTNVQAPTTGRLVNQAVPGVSGARMMHDFGASRAHTIIMDLPLTLDPLNLAKNKEVVSYDPSKPSRFGVFPRHEPSKVRWFQTAPCCIFHTANSWDTKFANGTSSVNLLACRMTSSTVVYTAGNIKPPAKPKRSNPRSYLAAQDVGQWDEKDVRRFEAAPMLESPSEKAHGDDYFSPSDDVDDYSQCRLYYYEFNMSATSTNNVINQWALSTIPFEFPSVRPDREMQDARYIYGCSTSTSCFGIALGRADKVDLLVKMDAKILIERGKKMNTRPVTGCVDRRSAREILDSQDEKDPIKIFRLPPRHFAQEPRFVPRAGATEEDSGYLLFYVFDESQILPNGDCPSSSASELWILDAQNMRDVVAKVRLPQRVPYGLHGTWFSAKDIQEQRAVETLRSLEAVQRKKDEWANNGGSIARAWMTFREKLERAVG</sequence>
<evidence type="ECO:0000256" key="2">
    <source>
        <dbReference type="ARBA" id="ARBA00022723"/>
    </source>
</evidence>
<organism evidence="7">
    <name type="scientific">Gibberella zeae (strain ATCC MYA-4620 / CBS 123657 / FGSC 9075 / NRRL 31084 / PH-1)</name>
    <name type="common">Wheat head blight fungus</name>
    <name type="synonym">Fusarium graminearum</name>
    <dbReference type="NCBI Taxonomy" id="229533"/>
    <lineage>
        <taxon>Eukaryota</taxon>
        <taxon>Fungi</taxon>
        <taxon>Dikarya</taxon>
        <taxon>Ascomycota</taxon>
        <taxon>Pezizomycotina</taxon>
        <taxon>Sordariomycetes</taxon>
        <taxon>Hypocreomycetidae</taxon>
        <taxon>Hypocreales</taxon>
        <taxon>Nectriaceae</taxon>
        <taxon>Fusarium</taxon>
    </lineage>
</organism>
<keyword evidence="6" id="KW-0812">Transmembrane</keyword>
<dbReference type="PANTHER" id="PTHR10543">
    <property type="entry name" value="BETA-CAROTENE DIOXYGENASE"/>
    <property type="match status" value="1"/>
</dbReference>
<evidence type="ECO:0008006" key="8">
    <source>
        <dbReference type="Google" id="ProtNLM"/>
    </source>
</evidence>
<dbReference type="GO" id="GO:0016121">
    <property type="term" value="P:carotene catabolic process"/>
    <property type="evidence" value="ECO:0007669"/>
    <property type="project" value="TreeGrafter"/>
</dbReference>
<feature type="transmembrane region" description="Helical" evidence="6">
    <location>
        <begin position="6"/>
        <end position="27"/>
    </location>
</feature>
<keyword evidence="4 5" id="KW-0408">Iron</keyword>
<evidence type="ECO:0000256" key="6">
    <source>
        <dbReference type="SAM" id="Phobius"/>
    </source>
</evidence>
<protein>
    <recommendedName>
        <fullName evidence="8">Carotenoid oxygenase</fullName>
    </recommendedName>
</protein>
<keyword evidence="6" id="KW-1133">Transmembrane helix</keyword>
<evidence type="ECO:0000256" key="5">
    <source>
        <dbReference type="PIRSR" id="PIRSR604294-1"/>
    </source>
</evidence>
<keyword evidence="2 5" id="KW-0479">Metal-binding</keyword>
<dbReference type="PANTHER" id="PTHR10543:SF89">
    <property type="entry name" value="CAROTENOID 9,10(9',10')-CLEAVAGE DIOXYGENASE 1"/>
    <property type="match status" value="1"/>
</dbReference>
<reference evidence="7" key="1">
    <citation type="journal article" date="2007" name="Science">
        <title>The Fusarium graminearum genome reveals a link between localized polymorphism and pathogen specialization.</title>
        <authorList>
            <person name="Cuomo C.A."/>
            <person name="Gueldener U."/>
            <person name="Xu J.-R."/>
            <person name="Trail F."/>
            <person name="Turgeon B.G."/>
            <person name="Di Pietro A."/>
            <person name="Walton J.D."/>
            <person name="Ma L.-J."/>
            <person name="Baker S.E."/>
            <person name="Rep M."/>
            <person name="Adam G."/>
            <person name="Antoniw J."/>
            <person name="Baldwin T."/>
            <person name="Calvo S.E."/>
            <person name="Chang Y.-L."/>
            <person name="DeCaprio D."/>
            <person name="Gale L.R."/>
            <person name="Gnerre S."/>
            <person name="Goswami R.S."/>
            <person name="Hammond-Kosack K."/>
            <person name="Harris L.J."/>
            <person name="Hilburn K."/>
            <person name="Kennell J.C."/>
            <person name="Kroken S."/>
            <person name="Magnuson J.K."/>
            <person name="Mannhaupt G."/>
            <person name="Mauceli E.W."/>
            <person name="Mewes H.-W."/>
            <person name="Mitterbauer R."/>
            <person name="Muehlbauer G."/>
            <person name="Muensterkoetter M."/>
            <person name="Nelson D."/>
            <person name="O'Donnell K."/>
            <person name="Ouellet T."/>
            <person name="Qi W."/>
            <person name="Quesneville H."/>
            <person name="Roncero M.I.G."/>
            <person name="Seong K.-Y."/>
            <person name="Tetko I.V."/>
            <person name="Urban M."/>
            <person name="Waalwijk C."/>
            <person name="Ward T.J."/>
            <person name="Yao J."/>
            <person name="Birren B.W."/>
            <person name="Kistler H.C."/>
        </authorList>
    </citation>
    <scope>NUCLEOTIDE SEQUENCE [LARGE SCALE GENOMIC DNA]</scope>
    <source>
        <strain evidence="7">PH-1 / ATCC MYA-4620 / FGSC 9075 / NRRL 31084</strain>
    </source>
</reference>
<name>A0A098DH51_GIBZE</name>
<proteinExistence type="inferred from homology"/>
<dbReference type="EnsemblFungi" id="CEF77790">
    <property type="protein sequence ID" value="CEF77790"/>
    <property type="gene ID" value="FGRRES_03067_M"/>
</dbReference>
<keyword evidence="3" id="KW-0560">Oxidoreductase</keyword>
<dbReference type="AlphaFoldDB" id="A0A098DH51"/>
<reference evidence="7" key="2">
    <citation type="journal article" date="2010" name="Nature">
        <title>Comparative genomics reveals mobile pathogenicity chromosomes in Fusarium.</title>
        <authorList>
            <person name="Ma L.J."/>
            <person name="van der Does H.C."/>
            <person name="Borkovich K.A."/>
            <person name="Coleman J.J."/>
            <person name="Daboussi M.J."/>
            <person name="Di Pietro A."/>
            <person name="Dufresne M."/>
            <person name="Freitag M."/>
            <person name="Grabherr M."/>
            <person name="Henrissat B."/>
            <person name="Houterman P.M."/>
            <person name="Kang S."/>
            <person name="Shim W.B."/>
            <person name="Woloshuk C."/>
            <person name="Xie X."/>
            <person name="Xu J.R."/>
            <person name="Antoniw J."/>
            <person name="Baker S.E."/>
            <person name="Bluhm B.H."/>
            <person name="Breakspear A."/>
            <person name="Brown D.W."/>
            <person name="Butchko R.A."/>
            <person name="Chapman S."/>
            <person name="Coulson R."/>
            <person name="Coutinho P.M."/>
            <person name="Danchin E.G."/>
            <person name="Diener A."/>
            <person name="Gale L.R."/>
            <person name="Gardiner D.M."/>
            <person name="Goff S."/>
            <person name="Hammond-Kosack K.E."/>
            <person name="Hilburn K."/>
            <person name="Hua-Van A."/>
            <person name="Jonkers W."/>
            <person name="Kazan K."/>
            <person name="Kodira C.D."/>
            <person name="Koehrsen M."/>
            <person name="Kumar L."/>
            <person name="Lee Y.H."/>
            <person name="Li L."/>
            <person name="Manners J.M."/>
            <person name="Miranda-Saavedra D."/>
            <person name="Mukherjee M."/>
            <person name="Park G."/>
            <person name="Park J."/>
            <person name="Park S.Y."/>
            <person name="Proctor R.H."/>
            <person name="Regev A."/>
            <person name="Ruiz-Roldan M.C."/>
            <person name="Sain D."/>
            <person name="Sakthikumar S."/>
            <person name="Sykes S."/>
            <person name="Schwartz D.C."/>
            <person name="Turgeon B.G."/>
            <person name="Wapinski I."/>
            <person name="Yoder O."/>
            <person name="Young S."/>
            <person name="Zeng Q."/>
            <person name="Zhou S."/>
            <person name="Galagan J."/>
            <person name="Cuomo C.A."/>
            <person name="Kistler H.C."/>
            <person name="Rep M."/>
        </authorList>
    </citation>
    <scope>GENOME REANNOTATION</scope>
    <source>
        <strain evidence="7">PH-1 / ATCC MYA-4620 / FGSC 9075 / NRRL 31084</strain>
    </source>
</reference>
<dbReference type="GO" id="GO:0010436">
    <property type="term" value="F:carotenoid dioxygenase activity"/>
    <property type="evidence" value="ECO:0007669"/>
    <property type="project" value="TreeGrafter"/>
</dbReference>
<dbReference type="InterPro" id="IPR004294">
    <property type="entry name" value="Carotenoid_Oase"/>
</dbReference>
<reference evidence="7" key="3">
    <citation type="submission" date="2017-01" db="UniProtKB">
        <authorList>
            <consortium name="EnsemblFungi"/>
        </authorList>
    </citation>
    <scope>IDENTIFICATION</scope>
    <source>
        <strain evidence="7">PH-1 / ATCC MYA-4620 / FGSC 9075 / NRRL 31084</strain>
    </source>
</reference>
<dbReference type="GO" id="GO:0046872">
    <property type="term" value="F:metal ion binding"/>
    <property type="evidence" value="ECO:0007669"/>
    <property type="project" value="UniProtKB-KW"/>
</dbReference>